<dbReference type="RefSeq" id="WP_009164003.1">
    <property type="nucleotide sequence ID" value="NZ_ADFP01000031.1"/>
</dbReference>
<dbReference type="Pfam" id="PF09684">
    <property type="entry name" value="Tail_P2_I"/>
    <property type="match status" value="1"/>
</dbReference>
<protein>
    <submittedName>
        <fullName evidence="1">Phage tail protein</fullName>
    </submittedName>
</protein>
<evidence type="ECO:0000313" key="1">
    <source>
        <dbReference type="EMBL" id="EFB91548.1"/>
    </source>
</evidence>
<dbReference type="Proteomes" id="UP000006462">
    <property type="component" value="Unassembled WGS sequence"/>
</dbReference>
<proteinExistence type="predicted"/>
<name>A0ABP2HWA5_9BACT</name>
<organism evidence="1 2">
    <name type="scientific">Pyramidobacter piscolens W5455</name>
    <dbReference type="NCBI Taxonomy" id="352165"/>
    <lineage>
        <taxon>Bacteria</taxon>
        <taxon>Thermotogati</taxon>
        <taxon>Synergistota</taxon>
        <taxon>Synergistia</taxon>
        <taxon>Synergistales</taxon>
        <taxon>Dethiosulfovibrionaceae</taxon>
        <taxon>Pyramidobacter</taxon>
    </lineage>
</organism>
<dbReference type="NCBIfam" id="TIGR01634">
    <property type="entry name" value="tail_P2_I"/>
    <property type="match status" value="1"/>
</dbReference>
<keyword evidence="2" id="KW-1185">Reference proteome</keyword>
<evidence type="ECO:0000313" key="2">
    <source>
        <dbReference type="Proteomes" id="UP000006462"/>
    </source>
</evidence>
<reference evidence="1 2" key="1">
    <citation type="submission" date="2009-12" db="EMBL/GenBank/DDBJ databases">
        <authorList>
            <person name="Shrivastava S."/>
            <person name="Madupu R."/>
            <person name="Durkin A.S."/>
            <person name="Torralba M."/>
            <person name="Methe B."/>
            <person name="Sutton G.G."/>
            <person name="Strausberg R.L."/>
            <person name="Nelson K.E."/>
        </authorList>
    </citation>
    <scope>NUCLEOTIDE SEQUENCE [LARGE SCALE GENOMIC DNA]</scope>
    <source>
        <strain evidence="1 2">W5455</strain>
    </source>
</reference>
<dbReference type="EMBL" id="ADFP01000031">
    <property type="protein sequence ID" value="EFB91548.1"/>
    <property type="molecule type" value="Genomic_DNA"/>
</dbReference>
<gene>
    <name evidence="1" type="ORF">HMPREF7215_2809</name>
</gene>
<comment type="caution">
    <text evidence="1">The sequence shown here is derived from an EMBL/GenBank/DDBJ whole genome shotgun (WGS) entry which is preliminary data.</text>
</comment>
<sequence>MAKALDELSLLDVVPASITADRQVAAAATAIDPELRAVSGGTALLPILSRLDELPEAWLDLLAWQWHADAYDEALTLEQKLRIVERTFLVHRYKGTFFAVKQVLEGLGYESELIEDTGQHHVFDVMIRLEAGGDIGAISERAARYVDSAKPASRHLRRVINHAETGGSIAPGMAVMAGAVVEVWPLTSTEAETSGRLDVAAAMEAIATVEIRPCE</sequence>
<accession>A0ABP2HWA5</accession>
<dbReference type="InterPro" id="IPR006521">
    <property type="entry name" value="Tail_protein_I"/>
</dbReference>